<evidence type="ECO:0000313" key="9">
    <source>
        <dbReference type="Proteomes" id="UP001320831"/>
    </source>
</evidence>
<feature type="transmembrane region" description="Helical" evidence="6">
    <location>
        <begin position="47"/>
        <end position="68"/>
    </location>
</feature>
<gene>
    <name evidence="8" type="ORF">N5A92_17445</name>
</gene>
<evidence type="ECO:0000256" key="2">
    <source>
        <dbReference type="ARBA" id="ARBA00022475"/>
    </source>
</evidence>
<evidence type="ECO:0000256" key="4">
    <source>
        <dbReference type="ARBA" id="ARBA00022989"/>
    </source>
</evidence>
<sequence>MAGTAEEKGGVNQLNILMLAVAVVASNSLVLSPILPDVARSLSSTHIAISRAVAVYGAGTMLSALFLAPQIDRFGARQALRFGLLALAVALLCSAGATNSLMLMGAQALAGLSAGIILPATYTLATVCAGPNDLSRSLGKVLFGWSLAFACGIPGLALISDLLAWRLAYLILFAVVLIIAVEIHRVPSLGDRVANDTVRFSTFSALSYRDVLRLLAVCLCFTTAFYGVFAFLADQARQALIISASAAGAIILAFGVGFAAGTPATQLVDKIGASRLLPVVLLMNAAVYGLMGVAGNDYTATLAVVILWGAMTNVSLNMIVLLLSQISSTDKGRILGLNSATTYLGATFGVTVAGSFYESFGFQTVLLWAVLLQICGAMLLWAVRLSRQ</sequence>
<dbReference type="Proteomes" id="UP001320831">
    <property type="component" value="Unassembled WGS sequence"/>
</dbReference>
<organism evidence="8 9">
    <name type="scientific">Chelativorans salis</name>
    <dbReference type="NCBI Taxonomy" id="2978478"/>
    <lineage>
        <taxon>Bacteria</taxon>
        <taxon>Pseudomonadati</taxon>
        <taxon>Pseudomonadota</taxon>
        <taxon>Alphaproteobacteria</taxon>
        <taxon>Hyphomicrobiales</taxon>
        <taxon>Phyllobacteriaceae</taxon>
        <taxon>Chelativorans</taxon>
    </lineage>
</organism>
<keyword evidence="2" id="KW-1003">Cell membrane</keyword>
<dbReference type="Pfam" id="PF07690">
    <property type="entry name" value="MFS_1"/>
    <property type="match status" value="2"/>
</dbReference>
<evidence type="ECO:0000256" key="1">
    <source>
        <dbReference type="ARBA" id="ARBA00004651"/>
    </source>
</evidence>
<feature type="transmembrane region" description="Helical" evidence="6">
    <location>
        <begin position="335"/>
        <end position="356"/>
    </location>
</feature>
<dbReference type="PANTHER" id="PTHR43124:SF3">
    <property type="entry name" value="CHLORAMPHENICOL EFFLUX PUMP RV0191"/>
    <property type="match status" value="1"/>
</dbReference>
<dbReference type="PROSITE" id="PS50850">
    <property type="entry name" value="MFS"/>
    <property type="match status" value="1"/>
</dbReference>
<evidence type="ECO:0000259" key="7">
    <source>
        <dbReference type="PROSITE" id="PS50850"/>
    </source>
</evidence>
<accession>A0ABT2LTW9</accession>
<dbReference type="PANTHER" id="PTHR43124">
    <property type="entry name" value="PURINE EFFLUX PUMP PBUE"/>
    <property type="match status" value="1"/>
</dbReference>
<dbReference type="Gene3D" id="1.20.1250.20">
    <property type="entry name" value="MFS general substrate transporter like domains"/>
    <property type="match status" value="1"/>
</dbReference>
<feature type="transmembrane region" description="Helical" evidence="6">
    <location>
        <begin position="276"/>
        <end position="294"/>
    </location>
</feature>
<keyword evidence="5 6" id="KW-0472">Membrane</keyword>
<dbReference type="InterPro" id="IPR050189">
    <property type="entry name" value="MFS_Efflux_Transporters"/>
</dbReference>
<evidence type="ECO:0000256" key="5">
    <source>
        <dbReference type="ARBA" id="ARBA00023136"/>
    </source>
</evidence>
<feature type="transmembrane region" description="Helical" evidence="6">
    <location>
        <begin position="165"/>
        <end position="183"/>
    </location>
</feature>
<evidence type="ECO:0000313" key="8">
    <source>
        <dbReference type="EMBL" id="MCT7376818.1"/>
    </source>
</evidence>
<feature type="transmembrane region" description="Helical" evidence="6">
    <location>
        <begin position="80"/>
        <end position="102"/>
    </location>
</feature>
<feature type="transmembrane region" description="Helical" evidence="6">
    <location>
        <begin position="141"/>
        <end position="159"/>
    </location>
</feature>
<proteinExistence type="predicted"/>
<dbReference type="InterPro" id="IPR036259">
    <property type="entry name" value="MFS_trans_sf"/>
</dbReference>
<feature type="domain" description="Major facilitator superfamily (MFS) profile" evidence="7">
    <location>
        <begin position="13"/>
        <end position="388"/>
    </location>
</feature>
<evidence type="ECO:0000256" key="3">
    <source>
        <dbReference type="ARBA" id="ARBA00022692"/>
    </source>
</evidence>
<keyword evidence="9" id="KW-1185">Reference proteome</keyword>
<keyword evidence="4 6" id="KW-1133">Transmembrane helix</keyword>
<dbReference type="EMBL" id="JAOCZP010000005">
    <property type="protein sequence ID" value="MCT7376818.1"/>
    <property type="molecule type" value="Genomic_DNA"/>
</dbReference>
<reference evidence="8 9" key="1">
    <citation type="submission" date="2022-09" db="EMBL/GenBank/DDBJ databases">
        <title>Chelativorans salina sp. nov., a novel slightly halophilic bacterium isolated from a saline lake sediment enrichment.</title>
        <authorList>
            <person name="Gao L."/>
            <person name="Fang B.-Z."/>
            <person name="Li W.-J."/>
        </authorList>
    </citation>
    <scope>NUCLEOTIDE SEQUENCE [LARGE SCALE GENOMIC DNA]</scope>
    <source>
        <strain evidence="8 9">EGI FJ00035</strain>
    </source>
</reference>
<feature type="transmembrane region" description="Helical" evidence="6">
    <location>
        <begin position="16"/>
        <end position="35"/>
    </location>
</feature>
<keyword evidence="3 6" id="KW-0812">Transmembrane</keyword>
<dbReference type="SUPFAM" id="SSF103473">
    <property type="entry name" value="MFS general substrate transporter"/>
    <property type="match status" value="1"/>
</dbReference>
<comment type="caution">
    <text evidence="8">The sequence shown here is derived from an EMBL/GenBank/DDBJ whole genome shotgun (WGS) entry which is preliminary data.</text>
</comment>
<protein>
    <submittedName>
        <fullName evidence="8">MFS transporter</fullName>
    </submittedName>
</protein>
<feature type="transmembrane region" description="Helical" evidence="6">
    <location>
        <begin position="239"/>
        <end position="264"/>
    </location>
</feature>
<feature type="transmembrane region" description="Helical" evidence="6">
    <location>
        <begin position="300"/>
        <end position="323"/>
    </location>
</feature>
<comment type="subcellular location">
    <subcellularLocation>
        <location evidence="1">Cell membrane</location>
        <topology evidence="1">Multi-pass membrane protein</topology>
    </subcellularLocation>
</comment>
<feature type="transmembrane region" description="Helical" evidence="6">
    <location>
        <begin position="362"/>
        <end position="383"/>
    </location>
</feature>
<dbReference type="RefSeq" id="WP_260905028.1">
    <property type="nucleotide sequence ID" value="NZ_JAOCZP010000005.1"/>
</dbReference>
<feature type="transmembrane region" description="Helical" evidence="6">
    <location>
        <begin position="108"/>
        <end position="129"/>
    </location>
</feature>
<dbReference type="InterPro" id="IPR020846">
    <property type="entry name" value="MFS_dom"/>
</dbReference>
<feature type="transmembrane region" description="Helical" evidence="6">
    <location>
        <begin position="211"/>
        <end position="233"/>
    </location>
</feature>
<dbReference type="InterPro" id="IPR011701">
    <property type="entry name" value="MFS"/>
</dbReference>
<name>A0ABT2LTW9_9HYPH</name>
<evidence type="ECO:0000256" key="6">
    <source>
        <dbReference type="SAM" id="Phobius"/>
    </source>
</evidence>